<comment type="similarity">
    <text evidence="1">Belongs to the ice-binding protein family.</text>
</comment>
<gene>
    <name evidence="4" type="ORF">B0T24DRAFT_525785</name>
</gene>
<comment type="caution">
    <text evidence="4">The sequence shown here is derived from an EMBL/GenBank/DDBJ whole genome shotgun (WGS) entry which is preliminary data.</text>
</comment>
<keyword evidence="5" id="KW-1185">Reference proteome</keyword>
<dbReference type="InterPro" id="IPR021884">
    <property type="entry name" value="Ice-bd_prot"/>
</dbReference>
<evidence type="ECO:0000256" key="2">
    <source>
        <dbReference type="ARBA" id="ARBA00022729"/>
    </source>
</evidence>
<feature type="chain" id="PRO_5042165265" description="DUF3494 domain-containing protein" evidence="3">
    <location>
        <begin position="22"/>
        <end position="214"/>
    </location>
</feature>
<sequence>MLGFRLIWSALVLAGIISGQAIDLGTALSFAVLAGSSVTNTGPSIITGDLGVSPGTAITGFPPGSVIGELHSADAVASQAQSDLVTAYNVAAGLPSTPLTGDLGGRTLVAGFYSFDSSAGLTGTLTLDAQGNPDSVWVFQIGSTLTTASNSDVLLVNGASACNVFWQVGSSATLGTGTSFVGSILALTSITVTTGATNNGGLYARNGAVTLDNN</sequence>
<protein>
    <recommendedName>
        <fullName evidence="6">DUF3494 domain-containing protein</fullName>
    </recommendedName>
</protein>
<name>A0AAE0NAQ7_9PEZI</name>
<evidence type="ECO:0008006" key="6">
    <source>
        <dbReference type="Google" id="ProtNLM"/>
    </source>
</evidence>
<proteinExistence type="inferred from homology"/>
<reference evidence="4" key="2">
    <citation type="submission" date="2023-06" db="EMBL/GenBank/DDBJ databases">
        <authorList>
            <consortium name="Lawrence Berkeley National Laboratory"/>
            <person name="Haridas S."/>
            <person name="Hensen N."/>
            <person name="Bonometti L."/>
            <person name="Westerberg I."/>
            <person name="Brannstrom I.O."/>
            <person name="Guillou S."/>
            <person name="Cros-Aarteil S."/>
            <person name="Calhoun S."/>
            <person name="Kuo A."/>
            <person name="Mondo S."/>
            <person name="Pangilinan J."/>
            <person name="Riley R."/>
            <person name="Labutti K."/>
            <person name="Andreopoulos B."/>
            <person name="Lipzen A."/>
            <person name="Chen C."/>
            <person name="Yanf M."/>
            <person name="Daum C."/>
            <person name="Ng V."/>
            <person name="Clum A."/>
            <person name="Steindorff A."/>
            <person name="Ohm R."/>
            <person name="Martin F."/>
            <person name="Silar P."/>
            <person name="Natvig D."/>
            <person name="Lalanne C."/>
            <person name="Gautier V."/>
            <person name="Ament-Velasquez S.L."/>
            <person name="Kruys A."/>
            <person name="Hutchinson M.I."/>
            <person name="Powell A.J."/>
            <person name="Barry K."/>
            <person name="Miller A.N."/>
            <person name="Grigoriev I.V."/>
            <person name="Debuchy R."/>
            <person name="Gladieux P."/>
            <person name="Thoren M.H."/>
            <person name="Johannesson H."/>
        </authorList>
    </citation>
    <scope>NUCLEOTIDE SEQUENCE</scope>
    <source>
        <strain evidence="4">CBS 958.72</strain>
    </source>
</reference>
<reference evidence="4" key="1">
    <citation type="journal article" date="2023" name="Mol. Phylogenet. Evol.">
        <title>Genome-scale phylogeny and comparative genomics of the fungal order Sordariales.</title>
        <authorList>
            <person name="Hensen N."/>
            <person name="Bonometti L."/>
            <person name="Westerberg I."/>
            <person name="Brannstrom I.O."/>
            <person name="Guillou S."/>
            <person name="Cros-Aarteil S."/>
            <person name="Calhoun S."/>
            <person name="Haridas S."/>
            <person name="Kuo A."/>
            <person name="Mondo S."/>
            <person name="Pangilinan J."/>
            <person name="Riley R."/>
            <person name="LaButti K."/>
            <person name="Andreopoulos B."/>
            <person name="Lipzen A."/>
            <person name="Chen C."/>
            <person name="Yan M."/>
            <person name="Daum C."/>
            <person name="Ng V."/>
            <person name="Clum A."/>
            <person name="Steindorff A."/>
            <person name="Ohm R.A."/>
            <person name="Martin F."/>
            <person name="Silar P."/>
            <person name="Natvig D.O."/>
            <person name="Lalanne C."/>
            <person name="Gautier V."/>
            <person name="Ament-Velasquez S.L."/>
            <person name="Kruys A."/>
            <person name="Hutchinson M.I."/>
            <person name="Powell A.J."/>
            <person name="Barry K."/>
            <person name="Miller A.N."/>
            <person name="Grigoriev I.V."/>
            <person name="Debuchy R."/>
            <person name="Gladieux P."/>
            <person name="Hiltunen Thoren M."/>
            <person name="Johannesson H."/>
        </authorList>
    </citation>
    <scope>NUCLEOTIDE SEQUENCE</scope>
    <source>
        <strain evidence="4">CBS 958.72</strain>
    </source>
</reference>
<dbReference type="AlphaFoldDB" id="A0AAE0NAQ7"/>
<keyword evidence="2 3" id="KW-0732">Signal</keyword>
<dbReference type="Pfam" id="PF11999">
    <property type="entry name" value="Ice_binding"/>
    <property type="match status" value="1"/>
</dbReference>
<evidence type="ECO:0000313" key="5">
    <source>
        <dbReference type="Proteomes" id="UP001287356"/>
    </source>
</evidence>
<feature type="signal peptide" evidence="3">
    <location>
        <begin position="1"/>
        <end position="21"/>
    </location>
</feature>
<evidence type="ECO:0000256" key="1">
    <source>
        <dbReference type="ARBA" id="ARBA00005445"/>
    </source>
</evidence>
<dbReference type="Proteomes" id="UP001287356">
    <property type="component" value="Unassembled WGS sequence"/>
</dbReference>
<evidence type="ECO:0000313" key="4">
    <source>
        <dbReference type="EMBL" id="KAK3376363.1"/>
    </source>
</evidence>
<feature type="non-terminal residue" evidence="4">
    <location>
        <position position="214"/>
    </location>
</feature>
<organism evidence="4 5">
    <name type="scientific">Lasiosphaeria ovina</name>
    <dbReference type="NCBI Taxonomy" id="92902"/>
    <lineage>
        <taxon>Eukaryota</taxon>
        <taxon>Fungi</taxon>
        <taxon>Dikarya</taxon>
        <taxon>Ascomycota</taxon>
        <taxon>Pezizomycotina</taxon>
        <taxon>Sordariomycetes</taxon>
        <taxon>Sordariomycetidae</taxon>
        <taxon>Sordariales</taxon>
        <taxon>Lasiosphaeriaceae</taxon>
        <taxon>Lasiosphaeria</taxon>
    </lineage>
</organism>
<dbReference type="EMBL" id="JAULSN010000003">
    <property type="protein sequence ID" value="KAK3376363.1"/>
    <property type="molecule type" value="Genomic_DNA"/>
</dbReference>
<evidence type="ECO:0000256" key="3">
    <source>
        <dbReference type="SAM" id="SignalP"/>
    </source>
</evidence>
<accession>A0AAE0NAQ7</accession>